<evidence type="ECO:0000313" key="1">
    <source>
        <dbReference type="EMBL" id="GIX78462.1"/>
    </source>
</evidence>
<dbReference type="Proteomes" id="UP001054945">
    <property type="component" value="Unassembled WGS sequence"/>
</dbReference>
<proteinExistence type="predicted"/>
<sequence length="99" mass="10977">MNNQIRIFQTIPNHLLPSLSHSTPSLTFLNHQTIVEENFSNFSITLPPLEALLGCNHQNGANQNRLLTSSTRSRHQVIVCKLPKNTEAAIGALHPLPAF</sequence>
<name>A0AAV4N4G1_CAEEX</name>
<reference evidence="1 2" key="1">
    <citation type="submission" date="2021-06" db="EMBL/GenBank/DDBJ databases">
        <title>Caerostris extrusa draft genome.</title>
        <authorList>
            <person name="Kono N."/>
            <person name="Arakawa K."/>
        </authorList>
    </citation>
    <scope>NUCLEOTIDE SEQUENCE [LARGE SCALE GENOMIC DNA]</scope>
</reference>
<gene>
    <name evidence="1" type="ORF">CEXT_362091</name>
</gene>
<dbReference type="AlphaFoldDB" id="A0AAV4N4G1"/>
<protein>
    <submittedName>
        <fullName evidence="1">Uncharacterized protein</fullName>
    </submittedName>
</protein>
<organism evidence="1 2">
    <name type="scientific">Caerostris extrusa</name>
    <name type="common">Bark spider</name>
    <name type="synonym">Caerostris bankana</name>
    <dbReference type="NCBI Taxonomy" id="172846"/>
    <lineage>
        <taxon>Eukaryota</taxon>
        <taxon>Metazoa</taxon>
        <taxon>Ecdysozoa</taxon>
        <taxon>Arthropoda</taxon>
        <taxon>Chelicerata</taxon>
        <taxon>Arachnida</taxon>
        <taxon>Araneae</taxon>
        <taxon>Araneomorphae</taxon>
        <taxon>Entelegynae</taxon>
        <taxon>Araneoidea</taxon>
        <taxon>Araneidae</taxon>
        <taxon>Caerostris</taxon>
    </lineage>
</organism>
<accession>A0AAV4N4G1</accession>
<dbReference type="EMBL" id="BPLR01020414">
    <property type="protein sequence ID" value="GIX78462.1"/>
    <property type="molecule type" value="Genomic_DNA"/>
</dbReference>
<comment type="caution">
    <text evidence="1">The sequence shown here is derived from an EMBL/GenBank/DDBJ whole genome shotgun (WGS) entry which is preliminary data.</text>
</comment>
<keyword evidence="2" id="KW-1185">Reference proteome</keyword>
<evidence type="ECO:0000313" key="2">
    <source>
        <dbReference type="Proteomes" id="UP001054945"/>
    </source>
</evidence>